<evidence type="ECO:0000256" key="1">
    <source>
        <dbReference type="ARBA" id="ARBA00022723"/>
    </source>
</evidence>
<dbReference type="eggNOG" id="COG1409">
    <property type="taxonomic scope" value="Bacteria"/>
</dbReference>
<dbReference type="InterPro" id="IPR050884">
    <property type="entry name" value="CNP_phosphodiesterase-III"/>
</dbReference>
<keyword evidence="1" id="KW-0479">Metal-binding</keyword>
<dbReference type="GO" id="GO:0016787">
    <property type="term" value="F:hydrolase activity"/>
    <property type="evidence" value="ECO:0007669"/>
    <property type="project" value="UniProtKB-KW"/>
</dbReference>
<evidence type="ECO:0000313" key="6">
    <source>
        <dbReference type="EMBL" id="KGE03972.1"/>
    </source>
</evidence>
<accession>A0A095VR82</accession>
<feature type="domain" description="Calcineurin-like phosphoesterase" evidence="5">
    <location>
        <begin position="5"/>
        <end position="223"/>
    </location>
</feature>
<gene>
    <name evidence="6" type="ORF">HRUBRA_01477</name>
</gene>
<name>A0A095VR82_9GAMM</name>
<evidence type="ECO:0000313" key="7">
    <source>
        <dbReference type="Proteomes" id="UP000029640"/>
    </source>
</evidence>
<dbReference type="EMBL" id="AUVB01000042">
    <property type="protein sequence ID" value="KGE03972.1"/>
    <property type="molecule type" value="Genomic_DNA"/>
</dbReference>
<proteinExistence type="inferred from homology"/>
<dbReference type="HOGENOM" id="CLU_052611_0_0_6"/>
<dbReference type="PANTHER" id="PTHR42988">
    <property type="entry name" value="PHOSPHOHYDROLASE"/>
    <property type="match status" value="1"/>
</dbReference>
<comment type="similarity">
    <text evidence="4">Belongs to the cyclic nucleotide phosphodiesterase class-III family.</text>
</comment>
<dbReference type="InterPro" id="IPR029052">
    <property type="entry name" value="Metallo-depent_PP-like"/>
</dbReference>
<dbReference type="Gene3D" id="3.60.21.10">
    <property type="match status" value="1"/>
</dbReference>
<evidence type="ECO:0000259" key="5">
    <source>
        <dbReference type="Pfam" id="PF00149"/>
    </source>
</evidence>
<evidence type="ECO:0000256" key="2">
    <source>
        <dbReference type="ARBA" id="ARBA00022801"/>
    </source>
</evidence>
<protein>
    <submittedName>
        <fullName evidence="6">Putative phosphohydrolase, Icc family</fullName>
    </submittedName>
</protein>
<dbReference type="Pfam" id="PF00149">
    <property type="entry name" value="Metallophos"/>
    <property type="match status" value="1"/>
</dbReference>
<dbReference type="STRING" id="1265313.HRUBRA_01477"/>
<dbReference type="AlphaFoldDB" id="A0A095VR82"/>
<organism evidence="6 7">
    <name type="scientific">Pseudohaliea rubra DSM 19751</name>
    <dbReference type="NCBI Taxonomy" id="1265313"/>
    <lineage>
        <taxon>Bacteria</taxon>
        <taxon>Pseudomonadati</taxon>
        <taxon>Pseudomonadota</taxon>
        <taxon>Gammaproteobacteria</taxon>
        <taxon>Cellvibrionales</taxon>
        <taxon>Halieaceae</taxon>
        <taxon>Pseudohaliea</taxon>
    </lineage>
</organism>
<keyword evidence="7" id="KW-1185">Reference proteome</keyword>
<keyword evidence="2 6" id="KW-0378">Hydrolase</keyword>
<dbReference type="GO" id="GO:0046872">
    <property type="term" value="F:metal ion binding"/>
    <property type="evidence" value="ECO:0007669"/>
    <property type="project" value="UniProtKB-KW"/>
</dbReference>
<evidence type="ECO:0000256" key="3">
    <source>
        <dbReference type="ARBA" id="ARBA00023004"/>
    </source>
</evidence>
<keyword evidence="3" id="KW-0408">Iron</keyword>
<dbReference type="Proteomes" id="UP000029640">
    <property type="component" value="Unassembled WGS sequence"/>
</dbReference>
<dbReference type="PANTHER" id="PTHR42988:SF2">
    <property type="entry name" value="CYCLIC NUCLEOTIDE PHOSPHODIESTERASE CBUA0032-RELATED"/>
    <property type="match status" value="1"/>
</dbReference>
<reference evidence="6 7" key="1">
    <citation type="journal article" date="2014" name="Genome Announc.">
        <title>Genome Sequence of Gammaproteobacterial Pseudohaliea rubra Type Strain DSM 19751, Isolated from Coastal Seawater of the Mediterranean Sea.</title>
        <authorList>
            <person name="Spring S."/>
            <person name="Fiebig A."/>
            <person name="Riedel T."/>
            <person name="Goker M."/>
            <person name="Klenk H.P."/>
        </authorList>
    </citation>
    <scope>NUCLEOTIDE SEQUENCE [LARGE SCALE GENOMIC DNA]</scope>
    <source>
        <strain evidence="6 7">DSM 19751</strain>
    </source>
</reference>
<sequence length="299" mass="32102">MAQNFIHLSDLHLTSLAGVQARELFSKRFLGYLSWRRRRRLEHRRERLDALVADFAGDGEPELVITGDLTHIGLEREFQAAAEWLAALAPPSRVALVPGNHDATVPASLDYQARYWGAYLAGDDGPGYPTLRVRGTLAFIGLNSAVATAPALATGRVDGAQLARLPALLAACRERGLFRVVYLHHCPLAGVDSRRKHLVNHAAVAGTLAAGGAELILHGHGHRDQRHELETIDGVAPVMAAPSASAAGRGDKPAATYHRFAVTRGKAGWELAITTRGFAAGAETVATLAEESRTLSRSR</sequence>
<comment type="caution">
    <text evidence="6">The sequence shown here is derived from an EMBL/GenBank/DDBJ whole genome shotgun (WGS) entry which is preliminary data.</text>
</comment>
<dbReference type="InterPro" id="IPR004843">
    <property type="entry name" value="Calcineurin-like_PHP"/>
</dbReference>
<evidence type="ECO:0000256" key="4">
    <source>
        <dbReference type="ARBA" id="ARBA00025742"/>
    </source>
</evidence>
<dbReference type="RefSeq" id="WP_035514885.1">
    <property type="nucleotide sequence ID" value="NZ_KN234751.1"/>
</dbReference>
<dbReference type="SUPFAM" id="SSF56300">
    <property type="entry name" value="Metallo-dependent phosphatases"/>
    <property type="match status" value="1"/>
</dbReference>